<feature type="domain" description="N-acetyltransferase" evidence="1">
    <location>
        <begin position="83"/>
        <end position="222"/>
    </location>
</feature>
<dbReference type="EMBL" id="JNBY01000104">
    <property type="protein sequence ID" value="KDN82727.1"/>
    <property type="molecule type" value="Genomic_DNA"/>
</dbReference>
<sequence>MLSDRYAYSHEHNQLVLDAPPSGVDVAALADEVLGHLKHRRIAVFDDAAALALAPGLVAAGYQHEVELVMVHRGPLPSAPGSAEQVELAQLAPALERQWRNWLPWASDDSIGQLVARRNARQAGAERVLILAARDEDGEFGSWADLYQDAAGTAQIEDVATADERQRRGLADRVMATALRLAAERAPDGLRFLVADAEDWPQQWYARLGFVTVGRTHGFVRM</sequence>
<reference evidence="2 3" key="1">
    <citation type="submission" date="2014-05" db="EMBL/GenBank/DDBJ databases">
        <title>Draft Genome Sequence of Kitasatospora cheerisanensis KCTC 2395.</title>
        <authorList>
            <person name="Nam D.H."/>
        </authorList>
    </citation>
    <scope>NUCLEOTIDE SEQUENCE [LARGE SCALE GENOMIC DNA]</scope>
    <source>
        <strain evidence="2 3">KCTC 2395</strain>
    </source>
</reference>
<keyword evidence="3" id="KW-1185">Reference proteome</keyword>
<gene>
    <name evidence="2" type="ORF">KCH_56420</name>
</gene>
<dbReference type="SUPFAM" id="SSF55729">
    <property type="entry name" value="Acyl-CoA N-acyltransferases (Nat)"/>
    <property type="match status" value="1"/>
</dbReference>
<proteinExistence type="predicted"/>
<evidence type="ECO:0000313" key="3">
    <source>
        <dbReference type="Proteomes" id="UP000027178"/>
    </source>
</evidence>
<dbReference type="PROSITE" id="PS51186">
    <property type="entry name" value="GNAT"/>
    <property type="match status" value="1"/>
</dbReference>
<comment type="caution">
    <text evidence="2">The sequence shown here is derived from an EMBL/GenBank/DDBJ whole genome shotgun (WGS) entry which is preliminary data.</text>
</comment>
<dbReference type="HOGENOM" id="CLU_1097448_0_0_11"/>
<dbReference type="Pfam" id="PF13508">
    <property type="entry name" value="Acetyltransf_7"/>
    <property type="match status" value="1"/>
</dbReference>
<dbReference type="eggNOG" id="COG0454">
    <property type="taxonomic scope" value="Bacteria"/>
</dbReference>
<dbReference type="Proteomes" id="UP000027178">
    <property type="component" value="Unassembled WGS sequence"/>
</dbReference>
<accession>A0A066YNI9</accession>
<dbReference type="PATRIC" id="fig|1348663.4.peg.5462"/>
<dbReference type="InterPro" id="IPR016181">
    <property type="entry name" value="Acyl_CoA_acyltransferase"/>
</dbReference>
<dbReference type="GO" id="GO:0016747">
    <property type="term" value="F:acyltransferase activity, transferring groups other than amino-acyl groups"/>
    <property type="evidence" value="ECO:0007669"/>
    <property type="project" value="InterPro"/>
</dbReference>
<dbReference type="InterPro" id="IPR000182">
    <property type="entry name" value="GNAT_dom"/>
</dbReference>
<dbReference type="AlphaFoldDB" id="A0A066YNI9"/>
<organism evidence="2 3">
    <name type="scientific">Kitasatospora cheerisanensis KCTC 2395</name>
    <dbReference type="NCBI Taxonomy" id="1348663"/>
    <lineage>
        <taxon>Bacteria</taxon>
        <taxon>Bacillati</taxon>
        <taxon>Actinomycetota</taxon>
        <taxon>Actinomycetes</taxon>
        <taxon>Kitasatosporales</taxon>
        <taxon>Streptomycetaceae</taxon>
        <taxon>Kitasatospora</taxon>
    </lineage>
</organism>
<evidence type="ECO:0000313" key="2">
    <source>
        <dbReference type="EMBL" id="KDN82727.1"/>
    </source>
</evidence>
<dbReference type="Gene3D" id="3.40.630.30">
    <property type="match status" value="1"/>
</dbReference>
<protein>
    <submittedName>
        <fullName evidence="2">GNAT family acetyltransferase</fullName>
    </submittedName>
</protein>
<evidence type="ECO:0000259" key="1">
    <source>
        <dbReference type="PROSITE" id="PS51186"/>
    </source>
</evidence>
<name>A0A066YNI9_9ACTN</name>
<keyword evidence="2" id="KW-0808">Transferase</keyword>